<dbReference type="GO" id="GO:0003677">
    <property type="term" value="F:DNA binding"/>
    <property type="evidence" value="ECO:0007669"/>
    <property type="project" value="UniProtKB-KW"/>
</dbReference>
<evidence type="ECO:0000256" key="3">
    <source>
        <dbReference type="ARBA" id="ARBA00023082"/>
    </source>
</evidence>
<evidence type="ECO:0000259" key="8">
    <source>
        <dbReference type="Pfam" id="PF08281"/>
    </source>
</evidence>
<dbReference type="InterPro" id="IPR013325">
    <property type="entry name" value="RNA_pol_sigma_r2"/>
</dbReference>
<comment type="caution">
    <text evidence="9">The sequence shown here is derived from an EMBL/GenBank/DDBJ whole genome shotgun (WGS) entry which is preliminary data.</text>
</comment>
<dbReference type="InterPro" id="IPR013324">
    <property type="entry name" value="RNA_pol_sigma_r3/r4-like"/>
</dbReference>
<comment type="similarity">
    <text evidence="1">Belongs to the sigma-70 factor family. ECF subfamily.</text>
</comment>
<evidence type="ECO:0000256" key="1">
    <source>
        <dbReference type="ARBA" id="ARBA00010641"/>
    </source>
</evidence>
<evidence type="ECO:0000256" key="6">
    <source>
        <dbReference type="SAM" id="MobiDB-lite"/>
    </source>
</evidence>
<dbReference type="SUPFAM" id="SSF88659">
    <property type="entry name" value="Sigma3 and sigma4 domains of RNA polymerase sigma factors"/>
    <property type="match status" value="1"/>
</dbReference>
<reference evidence="9 10" key="1">
    <citation type="submission" date="2019-07" db="EMBL/GenBank/DDBJ databases">
        <title>Whole genome shotgun sequence of Brevifollis gellanilyticus NBRC 108608.</title>
        <authorList>
            <person name="Hosoyama A."/>
            <person name="Uohara A."/>
            <person name="Ohji S."/>
            <person name="Ichikawa N."/>
        </authorList>
    </citation>
    <scope>NUCLEOTIDE SEQUENCE [LARGE SCALE GENOMIC DNA]</scope>
    <source>
        <strain evidence="9 10">NBRC 108608</strain>
    </source>
</reference>
<dbReference type="AlphaFoldDB" id="A0A512MJ77"/>
<feature type="domain" description="RNA polymerase sigma-70 region 2" evidence="7">
    <location>
        <begin position="14"/>
        <end position="74"/>
    </location>
</feature>
<dbReference type="CDD" id="cd06171">
    <property type="entry name" value="Sigma70_r4"/>
    <property type="match status" value="1"/>
</dbReference>
<dbReference type="Pfam" id="PF04542">
    <property type="entry name" value="Sigma70_r2"/>
    <property type="match status" value="1"/>
</dbReference>
<dbReference type="NCBIfam" id="TIGR02937">
    <property type="entry name" value="sigma70-ECF"/>
    <property type="match status" value="1"/>
</dbReference>
<evidence type="ECO:0000313" key="9">
    <source>
        <dbReference type="EMBL" id="GEP46341.1"/>
    </source>
</evidence>
<feature type="domain" description="RNA polymerase sigma factor 70 region 4 type 2" evidence="8">
    <location>
        <begin position="108"/>
        <end position="159"/>
    </location>
</feature>
<dbReference type="Proteomes" id="UP000321577">
    <property type="component" value="Unassembled WGS sequence"/>
</dbReference>
<evidence type="ECO:0000256" key="4">
    <source>
        <dbReference type="ARBA" id="ARBA00023125"/>
    </source>
</evidence>
<protein>
    <submittedName>
        <fullName evidence="9">RNA polymerase sigma factor</fullName>
    </submittedName>
</protein>
<dbReference type="PANTHER" id="PTHR43133">
    <property type="entry name" value="RNA POLYMERASE ECF-TYPE SIGMA FACTO"/>
    <property type="match status" value="1"/>
</dbReference>
<dbReference type="InterPro" id="IPR007627">
    <property type="entry name" value="RNA_pol_sigma70_r2"/>
</dbReference>
<feature type="region of interest" description="Disordered" evidence="6">
    <location>
        <begin position="79"/>
        <end position="100"/>
    </location>
</feature>
<dbReference type="Pfam" id="PF08281">
    <property type="entry name" value="Sigma70_r4_2"/>
    <property type="match status" value="1"/>
</dbReference>
<sequence>MAAPDFDWKQCFDQISPNLVLYARQLTPSPADAEDVVQMAFVRWWRRFPDGDKENIPLLYAAVRTIALDLRRSDTRRAKRESASEIAVPGEDSPTFDVPPEQKETAAIVTDALAKLPEDQREVVTLKLWGGLTFQEIATALGISINTVAGRYRYALNHLQKHLSPLKDDLLGGSASPTNVLNFQANCLTS</sequence>
<dbReference type="InterPro" id="IPR014284">
    <property type="entry name" value="RNA_pol_sigma-70_dom"/>
</dbReference>
<dbReference type="GO" id="GO:0016987">
    <property type="term" value="F:sigma factor activity"/>
    <property type="evidence" value="ECO:0007669"/>
    <property type="project" value="UniProtKB-KW"/>
</dbReference>
<dbReference type="InterPro" id="IPR036388">
    <property type="entry name" value="WH-like_DNA-bd_sf"/>
</dbReference>
<evidence type="ECO:0000259" key="7">
    <source>
        <dbReference type="Pfam" id="PF04542"/>
    </source>
</evidence>
<keyword evidence="5" id="KW-0804">Transcription</keyword>
<keyword evidence="10" id="KW-1185">Reference proteome</keyword>
<evidence type="ECO:0000256" key="5">
    <source>
        <dbReference type="ARBA" id="ARBA00023163"/>
    </source>
</evidence>
<evidence type="ECO:0000256" key="2">
    <source>
        <dbReference type="ARBA" id="ARBA00023015"/>
    </source>
</evidence>
<keyword evidence="4" id="KW-0238">DNA-binding</keyword>
<dbReference type="InterPro" id="IPR013249">
    <property type="entry name" value="RNA_pol_sigma70_r4_t2"/>
</dbReference>
<dbReference type="GO" id="GO:0006352">
    <property type="term" value="P:DNA-templated transcription initiation"/>
    <property type="evidence" value="ECO:0007669"/>
    <property type="project" value="InterPro"/>
</dbReference>
<keyword evidence="2" id="KW-0805">Transcription regulation</keyword>
<name>A0A512MJ77_9BACT</name>
<dbReference type="InterPro" id="IPR039425">
    <property type="entry name" value="RNA_pol_sigma-70-like"/>
</dbReference>
<dbReference type="SUPFAM" id="SSF88946">
    <property type="entry name" value="Sigma2 domain of RNA polymerase sigma factors"/>
    <property type="match status" value="1"/>
</dbReference>
<accession>A0A512MJ77</accession>
<evidence type="ECO:0000313" key="10">
    <source>
        <dbReference type="Proteomes" id="UP000321577"/>
    </source>
</evidence>
<dbReference type="RefSeq" id="WP_170267129.1">
    <property type="nucleotide sequence ID" value="NZ_BKAG01000088.1"/>
</dbReference>
<dbReference type="Gene3D" id="1.10.10.10">
    <property type="entry name" value="Winged helix-like DNA-binding domain superfamily/Winged helix DNA-binding domain"/>
    <property type="match status" value="1"/>
</dbReference>
<gene>
    <name evidence="9" type="primary">fecI</name>
    <name evidence="9" type="ORF">BGE01nite_56320</name>
</gene>
<keyword evidence="3" id="KW-0731">Sigma factor</keyword>
<organism evidence="9 10">
    <name type="scientific">Brevifollis gellanilyticus</name>
    <dbReference type="NCBI Taxonomy" id="748831"/>
    <lineage>
        <taxon>Bacteria</taxon>
        <taxon>Pseudomonadati</taxon>
        <taxon>Verrucomicrobiota</taxon>
        <taxon>Verrucomicrobiia</taxon>
        <taxon>Verrucomicrobiales</taxon>
        <taxon>Verrucomicrobiaceae</taxon>
    </lineage>
</organism>
<dbReference type="Gene3D" id="1.10.1740.10">
    <property type="match status" value="1"/>
</dbReference>
<dbReference type="PANTHER" id="PTHR43133:SF8">
    <property type="entry name" value="RNA POLYMERASE SIGMA FACTOR HI_1459-RELATED"/>
    <property type="match status" value="1"/>
</dbReference>
<dbReference type="EMBL" id="BKAG01000088">
    <property type="protein sequence ID" value="GEP46341.1"/>
    <property type="molecule type" value="Genomic_DNA"/>
</dbReference>
<proteinExistence type="inferred from homology"/>